<keyword evidence="1" id="KW-0805">Transcription regulation</keyword>
<evidence type="ECO:0000256" key="3">
    <source>
        <dbReference type="ARBA" id="ARBA00023242"/>
    </source>
</evidence>
<evidence type="ECO:0000256" key="1">
    <source>
        <dbReference type="ARBA" id="ARBA00023015"/>
    </source>
</evidence>
<dbReference type="PANTHER" id="PTHR47840">
    <property type="entry name" value="ZN(II)2CYS6 TRANSCRIPTION FACTOR (EUROFUNG)-RELATED"/>
    <property type="match status" value="1"/>
</dbReference>
<sequence>MVFLHDPREDARRRRLRKGTHSCRECKRRKMRCVFDPTTCATACKGCERRGSPCVGQEFPEEFTPTAGRAPTAAPADASPEASDIGWTPGASSDEDRRRRAPRQIWEAFSALVSISASQEDMRRICDASRQLSVLTDGIMTTPYTIMEQNGLKSHNSLLKTPEPDAHPVLVARYMLQLAFFILQLHPDSQEEIRCLSEPLRVVRERLFNLVVRLITTSDEFVASVEGLECVIIESVYQANLGNIHRSWIACRRAMSMAQLMGLNRSSPWSQYKYRIVFLDRYLSLMLGVSQGSGDCSMASETILASDTPMDASTGYIASSPTELQKVARSLPSTWWLAPRLDAASADSQRLFWETRQIMAQVFHYNLLNQLHLPYMLASSTDGGVSRQRQHQQYEHSRSTCVNAPRELLTRFTALRSLKETAYSCRTVDFLALMAAITLLLAHLEEVGRPAPTGADMDTTTAGAAAPGSVSRDNAAVFLQRGSRGRRVLGVAGDASPKSRGGLDPRPSTRATGSGRLSSRNRGSKKSTPGWPG</sequence>
<dbReference type="EMBL" id="JAQQWM010000002">
    <property type="protein sequence ID" value="KAK8077828.1"/>
    <property type="molecule type" value="Genomic_DNA"/>
</dbReference>
<evidence type="ECO:0000313" key="7">
    <source>
        <dbReference type="Proteomes" id="UP001446871"/>
    </source>
</evidence>
<gene>
    <name evidence="6" type="ORF">PG996_003998</name>
</gene>
<dbReference type="CDD" id="cd12148">
    <property type="entry name" value="fungal_TF_MHR"/>
    <property type="match status" value="1"/>
</dbReference>
<dbReference type="InterPro" id="IPR001138">
    <property type="entry name" value="Zn2Cys6_DnaBD"/>
</dbReference>
<comment type="caution">
    <text evidence="6">The sequence shown here is derived from an EMBL/GenBank/DDBJ whole genome shotgun (WGS) entry which is preliminary data.</text>
</comment>
<feature type="compositionally biased region" description="Low complexity" evidence="4">
    <location>
        <begin position="64"/>
        <end position="82"/>
    </location>
</feature>
<keyword evidence="2" id="KW-0804">Transcription</keyword>
<organism evidence="6 7">
    <name type="scientific">Apiospora saccharicola</name>
    <dbReference type="NCBI Taxonomy" id="335842"/>
    <lineage>
        <taxon>Eukaryota</taxon>
        <taxon>Fungi</taxon>
        <taxon>Dikarya</taxon>
        <taxon>Ascomycota</taxon>
        <taxon>Pezizomycotina</taxon>
        <taxon>Sordariomycetes</taxon>
        <taxon>Xylariomycetidae</taxon>
        <taxon>Amphisphaeriales</taxon>
        <taxon>Apiosporaceae</taxon>
        <taxon>Apiospora</taxon>
    </lineage>
</organism>
<protein>
    <recommendedName>
        <fullName evidence="5">Zn(2)-C6 fungal-type domain-containing protein</fullName>
    </recommendedName>
</protein>
<dbReference type="SUPFAM" id="SSF57701">
    <property type="entry name" value="Zn2/Cys6 DNA-binding domain"/>
    <property type="match status" value="1"/>
</dbReference>
<dbReference type="SMART" id="SM00066">
    <property type="entry name" value="GAL4"/>
    <property type="match status" value="1"/>
</dbReference>
<dbReference type="PROSITE" id="PS00463">
    <property type="entry name" value="ZN2_CY6_FUNGAL_1"/>
    <property type="match status" value="1"/>
</dbReference>
<feature type="domain" description="Zn(2)-C6 fungal-type" evidence="5">
    <location>
        <begin position="22"/>
        <end position="54"/>
    </location>
</feature>
<reference evidence="6 7" key="1">
    <citation type="submission" date="2023-01" db="EMBL/GenBank/DDBJ databases">
        <title>Analysis of 21 Apiospora genomes using comparative genomics revels a genus with tremendous synthesis potential of carbohydrate active enzymes and secondary metabolites.</title>
        <authorList>
            <person name="Sorensen T."/>
        </authorList>
    </citation>
    <scope>NUCLEOTIDE SEQUENCE [LARGE SCALE GENOMIC DNA]</scope>
    <source>
        <strain evidence="6 7">CBS 83171</strain>
    </source>
</reference>
<keyword evidence="3" id="KW-0539">Nucleus</keyword>
<feature type="region of interest" description="Disordered" evidence="4">
    <location>
        <begin position="63"/>
        <end position="99"/>
    </location>
</feature>
<dbReference type="PANTHER" id="PTHR47840:SF1">
    <property type="entry name" value="ZN(II)2CYS6 TRANSCRIPTION FACTOR (EUROFUNG)"/>
    <property type="match status" value="1"/>
</dbReference>
<proteinExistence type="predicted"/>
<evidence type="ECO:0000313" key="6">
    <source>
        <dbReference type="EMBL" id="KAK8077828.1"/>
    </source>
</evidence>
<dbReference type="InterPro" id="IPR036864">
    <property type="entry name" value="Zn2-C6_fun-type_DNA-bd_sf"/>
</dbReference>
<evidence type="ECO:0000256" key="2">
    <source>
        <dbReference type="ARBA" id="ARBA00023163"/>
    </source>
</evidence>
<dbReference type="Proteomes" id="UP001446871">
    <property type="component" value="Unassembled WGS sequence"/>
</dbReference>
<evidence type="ECO:0000259" key="5">
    <source>
        <dbReference type="PROSITE" id="PS00463"/>
    </source>
</evidence>
<feature type="region of interest" description="Disordered" evidence="4">
    <location>
        <begin position="488"/>
        <end position="533"/>
    </location>
</feature>
<keyword evidence="7" id="KW-1185">Reference proteome</keyword>
<evidence type="ECO:0000256" key="4">
    <source>
        <dbReference type="SAM" id="MobiDB-lite"/>
    </source>
</evidence>
<accession>A0ABR1W2Z5</accession>
<dbReference type="CDD" id="cd00067">
    <property type="entry name" value="GAL4"/>
    <property type="match status" value="1"/>
</dbReference>
<name>A0ABR1W2Z5_9PEZI</name>
<dbReference type="Gene3D" id="4.10.240.10">
    <property type="entry name" value="Zn(2)-C6 fungal-type DNA-binding domain"/>
    <property type="match status" value="1"/>
</dbReference>